<dbReference type="InterPro" id="IPR036501">
    <property type="entry name" value="Inhibitor_vert_lysozyme_sf"/>
</dbReference>
<organism evidence="2">
    <name type="scientific">Salmonella enterica subsp. enterica serovar Panama</name>
    <dbReference type="NCBI Taxonomy" id="29472"/>
    <lineage>
        <taxon>Bacteria</taxon>
        <taxon>Pseudomonadati</taxon>
        <taxon>Pseudomonadota</taxon>
        <taxon>Gammaproteobacteria</taxon>
        <taxon>Enterobacterales</taxon>
        <taxon>Enterobacteriaceae</taxon>
        <taxon>Salmonella</taxon>
    </lineage>
</organism>
<evidence type="ECO:0000313" key="2">
    <source>
        <dbReference type="EMBL" id="EDG9352951.1"/>
    </source>
</evidence>
<protein>
    <recommendedName>
        <fullName evidence="3">Prophage protein</fullName>
    </recommendedName>
</protein>
<gene>
    <name evidence="2" type="ORF">B9668_11245</name>
</gene>
<name>A0A5J0WUT7_SALET</name>
<comment type="caution">
    <text evidence="2">The sequence shown here is derived from an EMBL/GenBank/DDBJ whole genome shotgun (WGS) entry which is preliminary data.</text>
</comment>
<reference evidence="2" key="1">
    <citation type="submission" date="2018-07" db="EMBL/GenBank/DDBJ databases">
        <authorList>
            <consortium name="PulseNet: The National Subtyping Network for Foodborne Disease Surveillance"/>
            <person name="Tarr C.L."/>
            <person name="Trees E."/>
            <person name="Katz L.S."/>
            <person name="Carleton-Romer H.A."/>
            <person name="Stroika S."/>
            <person name="Kucerova Z."/>
            <person name="Roache K.F."/>
            <person name="Sabol A.L."/>
            <person name="Besser J."/>
            <person name="Gerner-Smidt P."/>
        </authorList>
    </citation>
    <scope>NUCLEOTIDE SEQUENCE</scope>
    <source>
        <strain evidence="2">PNUSAS011022</strain>
    </source>
</reference>
<accession>A0A5J0WUT7</accession>
<dbReference type="SUPFAM" id="SSF89872">
    <property type="entry name" value="Inhibitor of vertebrate lysozyme, Ivy"/>
    <property type="match status" value="1"/>
</dbReference>
<dbReference type="Gene3D" id="3.40.1420.10">
    <property type="entry name" value="Inhibitor of vertebrate lysozyme"/>
    <property type="match status" value="1"/>
</dbReference>
<dbReference type="AlphaFoldDB" id="A0A5J0WUT7"/>
<feature type="region of interest" description="Disordered" evidence="1">
    <location>
        <begin position="183"/>
        <end position="212"/>
    </location>
</feature>
<proteinExistence type="predicted"/>
<dbReference type="EMBL" id="AAMFVA010000004">
    <property type="protein sequence ID" value="EDG9352951.1"/>
    <property type="molecule type" value="Genomic_DNA"/>
</dbReference>
<evidence type="ECO:0000256" key="1">
    <source>
        <dbReference type="SAM" id="MobiDB-lite"/>
    </source>
</evidence>
<evidence type="ECO:0008006" key="3">
    <source>
        <dbReference type="Google" id="ProtNLM"/>
    </source>
</evidence>
<feature type="compositionally biased region" description="Low complexity" evidence="1">
    <location>
        <begin position="189"/>
        <end position="209"/>
    </location>
</feature>
<sequence length="342" mass="36182">MPARSCAIAVRDNCLHCPGPFTAPFLLKEINKVKMKNRITQGLLVASLMTASAGAWAAGAGAGAAKTAVDALNCTDDSCPYPTDLYKSDPVYAHDIESNLSAAGMANLIGPSGKLAGPEDPLSPVQIGGKTWLKSMVCEAGNCGYHYFNFLYQPDSHRLLGYYFDGKGVWVGKPDNEEASILTDGEIKTGPGETGTAPVATAPASAPASPDAPPANTIWTFSNKGTTLWQACGGQNSACAIVGNSKWYVAVLNRRSATGCAFGDFYVADRSSASWHRYDTGTCSADAYIQEGSISHGQYSSVDILINGSLVKQFPIGYWSAQKSFSGGNRPSWSKAKQKNQH</sequence>